<comment type="similarity">
    <text evidence="1">Belongs to the HipA Ser/Thr kinase family.</text>
</comment>
<evidence type="ECO:0000256" key="2">
    <source>
        <dbReference type="ARBA" id="ARBA00022679"/>
    </source>
</evidence>
<keyword evidence="2" id="KW-0808">Transferase</keyword>
<dbReference type="InterPro" id="IPR052028">
    <property type="entry name" value="HipA_Ser/Thr_kinase"/>
</dbReference>
<dbReference type="PANTHER" id="PTHR37419">
    <property type="entry name" value="SERINE/THREONINE-PROTEIN KINASE TOXIN HIPA"/>
    <property type="match status" value="1"/>
</dbReference>
<organism evidence="5 6">
    <name type="scientific">Chitinophaga varians</name>
    <dbReference type="NCBI Taxonomy" id="2202339"/>
    <lineage>
        <taxon>Bacteria</taxon>
        <taxon>Pseudomonadati</taxon>
        <taxon>Bacteroidota</taxon>
        <taxon>Chitinophagia</taxon>
        <taxon>Chitinophagales</taxon>
        <taxon>Chitinophagaceae</taxon>
        <taxon>Chitinophaga</taxon>
    </lineage>
</organism>
<keyword evidence="6" id="KW-1185">Reference proteome</keyword>
<evidence type="ECO:0000313" key="6">
    <source>
        <dbReference type="Proteomes" id="UP000570474"/>
    </source>
</evidence>
<evidence type="ECO:0000313" key="5">
    <source>
        <dbReference type="EMBL" id="NLR64839.1"/>
    </source>
</evidence>
<dbReference type="Gene3D" id="1.10.1070.20">
    <property type="match status" value="1"/>
</dbReference>
<proteinExistence type="inferred from homology"/>
<evidence type="ECO:0000259" key="4">
    <source>
        <dbReference type="Pfam" id="PF07804"/>
    </source>
</evidence>
<dbReference type="PANTHER" id="PTHR37419:SF1">
    <property type="entry name" value="SERINE_THREONINE-PROTEIN KINASE TOXIN HIPA"/>
    <property type="match status" value="1"/>
</dbReference>
<sequence>MKSNRCLYCYKELSETEVDFHSRCSRLFFGTSRPPELPYTENQLKELAQKIINSHVGLTGVQPKLSLDLTGDNNSGKERLTIVGTLGGGYILKPHMEKFPTLPVVEDLTMHLAKLAGIMTVPHSLIRMKSGNLAYITRRIDRQDGQKIHMEDMCQLSERLTEDKYKGSYEQVARVISRFSDAPGLDVVNFFEQVLFCFITGNADMHLKNFSLISSSGRGYGLSPAYDMVSTALVMPEDDEDLALTLNAKKKKIRKKDFETAFKTAQLNANQIENLFKRIKRFVSLANDFIDISFLSEEDKNIYKEIIQERAQRLER</sequence>
<evidence type="ECO:0000256" key="3">
    <source>
        <dbReference type="ARBA" id="ARBA00022777"/>
    </source>
</evidence>
<dbReference type="AlphaFoldDB" id="A0A847RCP1"/>
<accession>A0A847RCP1</accession>
<dbReference type="RefSeq" id="WP_168870768.1">
    <property type="nucleotide sequence ID" value="NZ_JABAIA010000001.1"/>
</dbReference>
<dbReference type="GO" id="GO:0005829">
    <property type="term" value="C:cytosol"/>
    <property type="evidence" value="ECO:0007669"/>
    <property type="project" value="TreeGrafter"/>
</dbReference>
<dbReference type="Proteomes" id="UP000570474">
    <property type="component" value="Unassembled WGS sequence"/>
</dbReference>
<dbReference type="InterPro" id="IPR012893">
    <property type="entry name" value="HipA-like_C"/>
</dbReference>
<gene>
    <name evidence="5" type="ORF">HGH92_11035</name>
</gene>
<dbReference type="Pfam" id="PF07804">
    <property type="entry name" value="HipA_C"/>
    <property type="match status" value="1"/>
</dbReference>
<feature type="domain" description="HipA-like C-terminal" evidence="4">
    <location>
        <begin position="58"/>
        <end position="282"/>
    </location>
</feature>
<comment type="caution">
    <text evidence="5">The sequence shown here is derived from an EMBL/GenBank/DDBJ whole genome shotgun (WGS) entry which is preliminary data.</text>
</comment>
<protein>
    <submittedName>
        <fullName evidence="5">HipA domain-containing protein</fullName>
    </submittedName>
</protein>
<evidence type="ECO:0000256" key="1">
    <source>
        <dbReference type="ARBA" id="ARBA00010164"/>
    </source>
</evidence>
<keyword evidence="3" id="KW-0418">Kinase</keyword>
<name>A0A847RCP1_9BACT</name>
<dbReference type="EMBL" id="JABAIA010000001">
    <property type="protein sequence ID" value="NLR64839.1"/>
    <property type="molecule type" value="Genomic_DNA"/>
</dbReference>
<reference evidence="5 6" key="1">
    <citation type="submission" date="2020-04" db="EMBL/GenBank/DDBJ databases">
        <authorList>
            <person name="Yin C."/>
        </authorList>
    </citation>
    <scope>NUCLEOTIDE SEQUENCE [LARGE SCALE GENOMIC DNA]</scope>
    <source>
        <strain evidence="5 6">Ae27</strain>
    </source>
</reference>
<dbReference type="GO" id="GO:0004674">
    <property type="term" value="F:protein serine/threonine kinase activity"/>
    <property type="evidence" value="ECO:0007669"/>
    <property type="project" value="TreeGrafter"/>
</dbReference>